<evidence type="ECO:0000256" key="1">
    <source>
        <dbReference type="SAM" id="Phobius"/>
    </source>
</evidence>
<keyword evidence="1" id="KW-0812">Transmembrane</keyword>
<keyword evidence="3" id="KW-1185">Reference proteome</keyword>
<dbReference type="AlphaFoldDB" id="A0A226C0F6"/>
<dbReference type="Proteomes" id="UP000214588">
    <property type="component" value="Unassembled WGS sequence"/>
</dbReference>
<sequence length="69" mass="8229">MRKIKKIENQEKMYKQPDVKEIMKENAEEIYFGDVLALTIAGLQVLAPRVLLFFLSYLFVIVFFIMLWN</sequence>
<dbReference type="RefSeq" id="WP_089022520.1">
    <property type="nucleotide sequence ID" value="NZ_NIQC01000002.1"/>
</dbReference>
<feature type="transmembrane region" description="Helical" evidence="1">
    <location>
        <begin position="50"/>
        <end position="68"/>
    </location>
</feature>
<keyword evidence="1" id="KW-0472">Membrane</keyword>
<evidence type="ECO:0000313" key="3">
    <source>
        <dbReference type="Proteomes" id="UP000214588"/>
    </source>
</evidence>
<keyword evidence="1" id="KW-1133">Transmembrane helix</keyword>
<comment type="caution">
    <text evidence="2">The sequence shown here is derived from an EMBL/GenBank/DDBJ whole genome shotgun (WGS) entry which is preliminary data.</text>
</comment>
<protein>
    <submittedName>
        <fullName evidence="2">Uncharacterized protein</fullName>
    </submittedName>
</protein>
<evidence type="ECO:0000313" key="2">
    <source>
        <dbReference type="EMBL" id="OWZ84716.1"/>
    </source>
</evidence>
<gene>
    <name evidence="2" type="ORF">CDO51_01430</name>
</gene>
<proteinExistence type="predicted"/>
<dbReference type="EMBL" id="NIQC01000002">
    <property type="protein sequence ID" value="OWZ84716.1"/>
    <property type="molecule type" value="Genomic_DNA"/>
</dbReference>
<organism evidence="2 3">
    <name type="scientific">Natranaerobius trueperi</name>
    <dbReference type="NCBI Taxonomy" id="759412"/>
    <lineage>
        <taxon>Bacteria</taxon>
        <taxon>Bacillati</taxon>
        <taxon>Bacillota</taxon>
        <taxon>Clostridia</taxon>
        <taxon>Natranaerobiales</taxon>
        <taxon>Natranaerobiaceae</taxon>
        <taxon>Natranaerobius</taxon>
    </lineage>
</organism>
<name>A0A226C0F6_9FIRM</name>
<accession>A0A226C0F6</accession>
<reference evidence="2 3" key="1">
    <citation type="submission" date="2017-06" db="EMBL/GenBank/DDBJ databases">
        <title>Draft Genome Sequence of Natranaerobius trueperi halophilic, alkalithermophilic bacteria from soda lakes.</title>
        <authorList>
            <person name="Zhao B."/>
        </authorList>
    </citation>
    <scope>NUCLEOTIDE SEQUENCE [LARGE SCALE GENOMIC DNA]</scope>
    <source>
        <strain evidence="2 3">DSM 18760</strain>
    </source>
</reference>